<evidence type="ECO:0000256" key="1">
    <source>
        <dbReference type="SAM" id="Phobius"/>
    </source>
</evidence>
<dbReference type="STRING" id="1792845.BC343_22060"/>
<keyword evidence="1" id="KW-0812">Transmembrane</keyword>
<accession>A0A1S9PJM7</accession>
<reference evidence="3 4" key="1">
    <citation type="submission" date="2016-07" db="EMBL/GenBank/DDBJ databases">
        <title>Genomic analysis of zinc-resistant bacterium Mucilaginibacter pedocola TBZ30.</title>
        <authorList>
            <person name="Huang J."/>
            <person name="Tang J."/>
        </authorList>
    </citation>
    <scope>NUCLEOTIDE SEQUENCE [LARGE SCALE GENOMIC DNA]</scope>
    <source>
        <strain evidence="3 4">TBZ30</strain>
    </source>
</reference>
<dbReference type="EMBL" id="MBTF01000003">
    <property type="protein sequence ID" value="OOQ61129.1"/>
    <property type="molecule type" value="Genomic_DNA"/>
</dbReference>
<dbReference type="RefSeq" id="WP_078346956.1">
    <property type="nucleotide sequence ID" value="NZ_MBTF01000003.1"/>
</dbReference>
<sequence length="114" mass="12731">MGLGAPELILILVVLLLTFPLYFLPSILGRKKHNSTSIFLLNLFLGWTAVGWIVALIWALSNDAPPVIFNNIPPPQAPREKSKADELTKLARLHSDGVLTQEEFDTEKRKLLSQ</sequence>
<dbReference type="Pfam" id="PF09851">
    <property type="entry name" value="SHOCT"/>
    <property type="match status" value="1"/>
</dbReference>
<dbReference type="AlphaFoldDB" id="A0A1S9PJM7"/>
<dbReference type="InterPro" id="IPR016410">
    <property type="entry name" value="Phage_imm"/>
</dbReference>
<evidence type="ECO:0000313" key="3">
    <source>
        <dbReference type="EMBL" id="OOQ61129.1"/>
    </source>
</evidence>
<proteinExistence type="predicted"/>
<dbReference type="Pfam" id="PF14373">
    <property type="entry name" value="Imm_superinfect"/>
    <property type="match status" value="1"/>
</dbReference>
<dbReference type="InterPro" id="IPR018649">
    <property type="entry name" value="SHOCT"/>
</dbReference>
<dbReference type="Proteomes" id="UP000189739">
    <property type="component" value="Unassembled WGS sequence"/>
</dbReference>
<gene>
    <name evidence="3" type="ORF">BC343_22060</name>
</gene>
<name>A0A1S9PJM7_9SPHI</name>
<evidence type="ECO:0000313" key="4">
    <source>
        <dbReference type="Proteomes" id="UP000189739"/>
    </source>
</evidence>
<keyword evidence="4" id="KW-1185">Reference proteome</keyword>
<evidence type="ECO:0000259" key="2">
    <source>
        <dbReference type="Pfam" id="PF09851"/>
    </source>
</evidence>
<organism evidence="3 4">
    <name type="scientific">Mucilaginibacter pedocola</name>
    <dbReference type="NCBI Taxonomy" id="1792845"/>
    <lineage>
        <taxon>Bacteria</taxon>
        <taxon>Pseudomonadati</taxon>
        <taxon>Bacteroidota</taxon>
        <taxon>Sphingobacteriia</taxon>
        <taxon>Sphingobacteriales</taxon>
        <taxon>Sphingobacteriaceae</taxon>
        <taxon>Mucilaginibacter</taxon>
    </lineage>
</organism>
<feature type="domain" description="SHOCT" evidence="2">
    <location>
        <begin position="85"/>
        <end position="112"/>
    </location>
</feature>
<dbReference type="OrthoDB" id="9814116at2"/>
<feature type="transmembrane region" description="Helical" evidence="1">
    <location>
        <begin position="36"/>
        <end position="60"/>
    </location>
</feature>
<keyword evidence="1" id="KW-0472">Membrane</keyword>
<comment type="caution">
    <text evidence="3">The sequence shown here is derived from an EMBL/GenBank/DDBJ whole genome shotgun (WGS) entry which is preliminary data.</text>
</comment>
<protein>
    <recommendedName>
        <fullName evidence="2">SHOCT domain-containing protein</fullName>
    </recommendedName>
</protein>
<feature type="transmembrane region" description="Helical" evidence="1">
    <location>
        <begin position="6"/>
        <end position="24"/>
    </location>
</feature>
<keyword evidence="1" id="KW-1133">Transmembrane helix</keyword>